<proteinExistence type="predicted"/>
<evidence type="ECO:0000313" key="1">
    <source>
        <dbReference type="EMBL" id="GMT30460.1"/>
    </source>
</evidence>
<dbReference type="EMBL" id="BTSY01000005">
    <property type="protein sequence ID" value="GMT30460.1"/>
    <property type="molecule type" value="Genomic_DNA"/>
</dbReference>
<gene>
    <name evidence="1" type="ORF">PFISCL1PPCAC_21757</name>
</gene>
<comment type="caution">
    <text evidence="1">The sequence shown here is derived from an EMBL/GenBank/DDBJ whole genome shotgun (WGS) entry which is preliminary data.</text>
</comment>
<evidence type="ECO:0000313" key="2">
    <source>
        <dbReference type="Proteomes" id="UP001432322"/>
    </source>
</evidence>
<organism evidence="1 2">
    <name type="scientific">Pristionchus fissidentatus</name>
    <dbReference type="NCBI Taxonomy" id="1538716"/>
    <lineage>
        <taxon>Eukaryota</taxon>
        <taxon>Metazoa</taxon>
        <taxon>Ecdysozoa</taxon>
        <taxon>Nematoda</taxon>
        <taxon>Chromadorea</taxon>
        <taxon>Rhabditida</taxon>
        <taxon>Rhabditina</taxon>
        <taxon>Diplogasteromorpha</taxon>
        <taxon>Diplogasteroidea</taxon>
        <taxon>Neodiplogasteridae</taxon>
        <taxon>Pristionchus</taxon>
    </lineage>
</organism>
<dbReference type="Proteomes" id="UP001432322">
    <property type="component" value="Unassembled WGS sequence"/>
</dbReference>
<feature type="non-terminal residue" evidence="1">
    <location>
        <position position="84"/>
    </location>
</feature>
<reference evidence="1" key="1">
    <citation type="submission" date="2023-10" db="EMBL/GenBank/DDBJ databases">
        <title>Genome assembly of Pristionchus species.</title>
        <authorList>
            <person name="Yoshida K."/>
            <person name="Sommer R.J."/>
        </authorList>
    </citation>
    <scope>NUCLEOTIDE SEQUENCE</scope>
    <source>
        <strain evidence="1">RS5133</strain>
    </source>
</reference>
<protein>
    <submittedName>
        <fullName evidence="1">Uncharacterized protein</fullName>
    </submittedName>
</protein>
<dbReference type="AlphaFoldDB" id="A0AAV5WIR6"/>
<name>A0AAV5WIR6_9BILA</name>
<feature type="non-terminal residue" evidence="1">
    <location>
        <position position="1"/>
    </location>
</feature>
<accession>A0AAV5WIR6</accession>
<sequence length="84" mass="9727">ISSLQDDEESEIGNRYAVYSLIQSLHITLRSFTNNTDKLDAMTVDEWRREIHELSVQSNDVLLTVISRALDVMNFMLRQLPDSK</sequence>
<keyword evidence="2" id="KW-1185">Reference proteome</keyword>